<dbReference type="GO" id="GO:0008865">
    <property type="term" value="F:fructokinase activity"/>
    <property type="evidence" value="ECO:0007669"/>
    <property type="project" value="TreeGrafter"/>
</dbReference>
<dbReference type="GO" id="GO:0006006">
    <property type="term" value="P:glucose metabolic process"/>
    <property type="evidence" value="ECO:0007669"/>
    <property type="project" value="TreeGrafter"/>
</dbReference>
<comment type="similarity">
    <text evidence="1 6">Belongs to the hexokinase family.</text>
</comment>
<dbReference type="AlphaFoldDB" id="A0AAJ0G2U3"/>
<dbReference type="EC" id="2.7.1.-" evidence="6"/>
<dbReference type="PANTHER" id="PTHR19443:SF30">
    <property type="entry name" value="GLUCOKINASE-1-RELATED"/>
    <property type="match status" value="1"/>
</dbReference>
<dbReference type="PRINTS" id="PR00475">
    <property type="entry name" value="HEXOKINASE"/>
</dbReference>
<keyword evidence="2 6" id="KW-0808">Transferase</keyword>
<feature type="domain" description="Hexokinase N-terminal" evidence="7">
    <location>
        <begin position="7"/>
        <end position="198"/>
    </location>
</feature>
<evidence type="ECO:0000256" key="5">
    <source>
        <dbReference type="ARBA" id="ARBA00022840"/>
    </source>
</evidence>
<dbReference type="GO" id="GO:0004340">
    <property type="term" value="F:glucokinase activity"/>
    <property type="evidence" value="ECO:0007669"/>
    <property type="project" value="TreeGrafter"/>
</dbReference>
<dbReference type="InterPro" id="IPR043129">
    <property type="entry name" value="ATPase_NBD"/>
</dbReference>
<feature type="domain" description="Hexokinase C-terminal" evidence="8">
    <location>
        <begin position="209"/>
        <end position="519"/>
    </location>
</feature>
<evidence type="ECO:0000256" key="2">
    <source>
        <dbReference type="ARBA" id="ARBA00022679"/>
    </source>
</evidence>
<comment type="caution">
    <text evidence="9">The sequence shown here is derived from an EMBL/GenBank/DDBJ whole genome shotgun (WGS) entry which is preliminary data.</text>
</comment>
<proteinExistence type="inferred from homology"/>
<sequence length="522" mass="57090">MSALGGDIVQEFDLSANDVNSIAQRAITRMNDLLACNGAAQIPSFVTKLPNGSEKGHFLTVDLGGTYCRVCLIHLQGNSRYELVQSKAAIPGENMVNPRHEPLFDFIATMIKEFLQSSGIGKNPTSRSYKLAFTFSFTYETVSLRQGVVLQWDKGWDIPDAIGKDPCDMLQRAIERKGLDIEVCALTSDSVSTLVAEAFQLRGRSTPLAGIIFGTGTNAAYIEKQRNIAKLNGSIGSLGKCTGGMMVINSEWGGWFDTDPRMLPQTTYDQTLDHESSNPNKQLFEKMVSGLYIAELLRLVIVKAVHDDLLTCTVHKSSPLHTPYSIDGLFLTLLAKDNSEHLDISREYISKYFATGPIMPDDARLIRSFAIAIVRRSARLSGAAIAALLLTSGRLCEVAETAVSGCSEKSDQHMDTPFRKFASFLGLLTNYTKGLLCPRPEVQTEIPFAKSGGSDSPVPDDEMINIGVDGSLFEFYPTFEIEIRRALRDVQGIGKRGAQRVIFRLTRDGSSLGAALIAHSAI</sequence>
<keyword evidence="10" id="KW-1185">Reference proteome</keyword>
<dbReference type="Proteomes" id="UP001251528">
    <property type="component" value="Unassembled WGS sequence"/>
</dbReference>
<dbReference type="GO" id="GO:0001678">
    <property type="term" value="P:intracellular glucose homeostasis"/>
    <property type="evidence" value="ECO:0007669"/>
    <property type="project" value="InterPro"/>
</dbReference>
<accession>A0AAJ0G2U3</accession>
<gene>
    <name evidence="9" type="ORF">QQS21_002554</name>
</gene>
<evidence type="ECO:0000256" key="1">
    <source>
        <dbReference type="ARBA" id="ARBA00009225"/>
    </source>
</evidence>
<evidence type="ECO:0000256" key="4">
    <source>
        <dbReference type="ARBA" id="ARBA00022777"/>
    </source>
</evidence>
<dbReference type="Pfam" id="PF03727">
    <property type="entry name" value="Hexokinase_2"/>
    <property type="match status" value="1"/>
</dbReference>
<dbReference type="InterPro" id="IPR001312">
    <property type="entry name" value="Hexokinase"/>
</dbReference>
<keyword evidence="5 6" id="KW-0067">ATP-binding</keyword>
<protein>
    <recommendedName>
        <fullName evidence="6">Phosphotransferase</fullName>
        <ecNumber evidence="6">2.7.1.-</ecNumber>
    </recommendedName>
</protein>
<dbReference type="Pfam" id="PF00349">
    <property type="entry name" value="Hexokinase_1"/>
    <property type="match status" value="1"/>
</dbReference>
<name>A0AAJ0G2U3_9HYPO</name>
<dbReference type="Gene3D" id="3.40.367.20">
    <property type="match status" value="1"/>
</dbReference>
<evidence type="ECO:0000313" key="10">
    <source>
        <dbReference type="Proteomes" id="UP001251528"/>
    </source>
</evidence>
<dbReference type="GO" id="GO:0005536">
    <property type="term" value="F:D-glucose binding"/>
    <property type="evidence" value="ECO:0007669"/>
    <property type="project" value="InterPro"/>
</dbReference>
<dbReference type="GO" id="GO:0005739">
    <property type="term" value="C:mitochondrion"/>
    <property type="evidence" value="ECO:0007669"/>
    <property type="project" value="TreeGrafter"/>
</dbReference>
<evidence type="ECO:0000313" key="9">
    <source>
        <dbReference type="EMBL" id="KAK2608841.1"/>
    </source>
</evidence>
<keyword evidence="3 6" id="KW-0547">Nucleotide-binding</keyword>
<evidence type="ECO:0000259" key="8">
    <source>
        <dbReference type="Pfam" id="PF03727"/>
    </source>
</evidence>
<dbReference type="GO" id="GO:0006096">
    <property type="term" value="P:glycolytic process"/>
    <property type="evidence" value="ECO:0007669"/>
    <property type="project" value="UniProtKB-KW"/>
</dbReference>
<reference evidence="9" key="1">
    <citation type="submission" date="2023-06" db="EMBL/GenBank/DDBJ databases">
        <title>Conoideocrella luteorostrata (Hypocreales: Clavicipitaceae), a potential biocontrol fungus for elongate hemlock scale in United States Christmas tree production areas.</title>
        <authorList>
            <person name="Barrett H."/>
            <person name="Lovett B."/>
            <person name="Macias A.M."/>
            <person name="Stajich J.E."/>
            <person name="Kasson M.T."/>
        </authorList>
    </citation>
    <scope>NUCLEOTIDE SEQUENCE</scope>
    <source>
        <strain evidence="9">ARSEF 14590</strain>
    </source>
</reference>
<dbReference type="EMBL" id="JASWJB010000031">
    <property type="protein sequence ID" value="KAK2608841.1"/>
    <property type="molecule type" value="Genomic_DNA"/>
</dbReference>
<evidence type="ECO:0000256" key="6">
    <source>
        <dbReference type="RuleBase" id="RU362007"/>
    </source>
</evidence>
<dbReference type="GO" id="GO:0005524">
    <property type="term" value="F:ATP binding"/>
    <property type="evidence" value="ECO:0007669"/>
    <property type="project" value="UniProtKB-UniRule"/>
</dbReference>
<evidence type="ECO:0000256" key="3">
    <source>
        <dbReference type="ARBA" id="ARBA00022741"/>
    </source>
</evidence>
<evidence type="ECO:0000259" key="7">
    <source>
        <dbReference type="Pfam" id="PF00349"/>
    </source>
</evidence>
<dbReference type="PROSITE" id="PS51748">
    <property type="entry name" value="HEXOKINASE_2"/>
    <property type="match status" value="1"/>
</dbReference>
<organism evidence="9 10">
    <name type="scientific">Conoideocrella luteorostrata</name>
    <dbReference type="NCBI Taxonomy" id="1105319"/>
    <lineage>
        <taxon>Eukaryota</taxon>
        <taxon>Fungi</taxon>
        <taxon>Dikarya</taxon>
        <taxon>Ascomycota</taxon>
        <taxon>Pezizomycotina</taxon>
        <taxon>Sordariomycetes</taxon>
        <taxon>Hypocreomycetidae</taxon>
        <taxon>Hypocreales</taxon>
        <taxon>Clavicipitaceae</taxon>
        <taxon>Conoideocrella</taxon>
    </lineage>
</organism>
<keyword evidence="4 6" id="KW-0418">Kinase</keyword>
<keyword evidence="6" id="KW-0324">Glycolysis</keyword>
<dbReference type="InterPro" id="IPR022673">
    <property type="entry name" value="Hexokinase_C"/>
</dbReference>
<dbReference type="InterPro" id="IPR022672">
    <property type="entry name" value="Hexokinase_N"/>
</dbReference>
<dbReference type="GO" id="GO:0005829">
    <property type="term" value="C:cytosol"/>
    <property type="evidence" value="ECO:0007669"/>
    <property type="project" value="TreeGrafter"/>
</dbReference>
<dbReference type="PANTHER" id="PTHR19443">
    <property type="entry name" value="HEXOKINASE"/>
    <property type="match status" value="1"/>
</dbReference>
<dbReference type="SUPFAM" id="SSF53067">
    <property type="entry name" value="Actin-like ATPase domain"/>
    <property type="match status" value="2"/>
</dbReference>
<dbReference type="Gene3D" id="3.30.420.40">
    <property type="match status" value="1"/>
</dbReference>